<dbReference type="InterPro" id="IPR008490">
    <property type="entry name" value="Transposase_InsH_N"/>
</dbReference>
<organism evidence="2 3">
    <name type="scientific">Desulfobotulus mexicanus</name>
    <dbReference type="NCBI Taxonomy" id="2586642"/>
    <lineage>
        <taxon>Bacteria</taxon>
        <taxon>Pseudomonadati</taxon>
        <taxon>Thermodesulfobacteriota</taxon>
        <taxon>Desulfobacteria</taxon>
        <taxon>Desulfobacterales</taxon>
        <taxon>Desulfobacteraceae</taxon>
        <taxon>Desulfobotulus</taxon>
    </lineage>
</organism>
<keyword evidence="3" id="KW-1185">Reference proteome</keyword>
<protein>
    <submittedName>
        <fullName evidence="2">Transposase</fullName>
    </submittedName>
</protein>
<feature type="domain" description="Transposase InsH N-terminal" evidence="1">
    <location>
        <begin position="46"/>
        <end position="105"/>
    </location>
</feature>
<sequence length="116" mass="13691">MIYVKDHKQYDMFSPFEHLGPKRLALLESSWAHLFREEILHRLPVKKLFHLFDDGKGRPTKELHAMLGLVLLQQMEDLTDDQAIRQYALNIEWHYALNITDPSDSSCYVAHRTLWG</sequence>
<name>A0A5S5MC99_9BACT</name>
<evidence type="ECO:0000259" key="1">
    <source>
        <dbReference type="Pfam" id="PF05598"/>
    </source>
</evidence>
<reference evidence="2 3" key="1">
    <citation type="submission" date="2019-06" db="EMBL/GenBank/DDBJ databases">
        <title>Desulfobotulus mexicanus sp. nov., a novel sulfate-reducing bacterium isolated from the sediment of an alkaline crater lake in Mexico.</title>
        <authorList>
            <person name="Hirschler-Rea A."/>
        </authorList>
    </citation>
    <scope>NUCLEOTIDE SEQUENCE [LARGE SCALE GENOMIC DNA]</scope>
    <source>
        <strain evidence="2 3">PAR22N</strain>
    </source>
</reference>
<dbReference type="RefSeq" id="WP_139450759.1">
    <property type="nucleotide sequence ID" value="NZ_VDMB01000033.1"/>
</dbReference>
<comment type="caution">
    <text evidence="2">The sequence shown here is derived from an EMBL/GenBank/DDBJ whole genome shotgun (WGS) entry which is preliminary data.</text>
</comment>
<dbReference type="Proteomes" id="UP000321899">
    <property type="component" value="Unassembled WGS sequence"/>
</dbReference>
<evidence type="ECO:0000313" key="2">
    <source>
        <dbReference type="EMBL" id="TYT73356.1"/>
    </source>
</evidence>
<accession>A0A5S5MC99</accession>
<dbReference type="Pfam" id="PF05598">
    <property type="entry name" value="DUF772"/>
    <property type="match status" value="1"/>
</dbReference>
<dbReference type="OrthoDB" id="5413882at2"/>
<feature type="non-terminal residue" evidence="2">
    <location>
        <position position="116"/>
    </location>
</feature>
<evidence type="ECO:0000313" key="3">
    <source>
        <dbReference type="Proteomes" id="UP000321899"/>
    </source>
</evidence>
<dbReference type="AlphaFoldDB" id="A0A5S5MC99"/>
<proteinExistence type="predicted"/>
<dbReference type="EMBL" id="VDMB01000033">
    <property type="protein sequence ID" value="TYT73356.1"/>
    <property type="molecule type" value="Genomic_DNA"/>
</dbReference>
<gene>
    <name evidence="2" type="ORF">FIM25_15450</name>
</gene>